<proteinExistence type="predicted"/>
<reference evidence="2 3" key="1">
    <citation type="submission" date="2018-03" db="EMBL/GenBank/DDBJ databases">
        <title>Defining the species Micromonospora saelicesensis and Micromonospora noduli under the framework of genomics.</title>
        <authorList>
            <person name="Riesco R."/>
            <person name="Trujillo M.E."/>
        </authorList>
    </citation>
    <scope>NUCLEOTIDE SEQUENCE [LARGE SCALE GENOMIC DNA]</scope>
    <source>
        <strain evidence="2 3">LAH08</strain>
    </source>
</reference>
<comment type="caution">
    <text evidence="2">The sequence shown here is derived from an EMBL/GenBank/DDBJ whole genome shotgun (WGS) entry which is preliminary data.</text>
</comment>
<evidence type="ECO:0000313" key="2">
    <source>
        <dbReference type="EMBL" id="RAN96244.1"/>
    </source>
</evidence>
<sequence length="233" mass="24826">MMWTKFRSDRTPRRLRAVSELRFPASGRQHLRNRYPHLSDDDLVLVETATRQWFRIIARQPSAKLSMPSVVVDDLWQELTLHARDYATFCDAAFGRSTHHRPTAARSGDTTDASRGPLLLATLGHGRRDEGCGPTGLPLLFRVDQELDIRDGNRYLADCGGRGECFPVSGRVCLQHLAGPGKRPKPPGIRGDLPFVDGRHGYAGGAGGGGGGDLSGGVDGGGGGGGDGGGGSN</sequence>
<gene>
    <name evidence="2" type="ORF">LAH08_04987</name>
</gene>
<organism evidence="2 3">
    <name type="scientific">Micromonospora noduli</name>
    <dbReference type="NCBI Taxonomy" id="709876"/>
    <lineage>
        <taxon>Bacteria</taxon>
        <taxon>Bacillati</taxon>
        <taxon>Actinomycetota</taxon>
        <taxon>Actinomycetes</taxon>
        <taxon>Micromonosporales</taxon>
        <taxon>Micromonosporaceae</taxon>
        <taxon>Micromonospora</taxon>
    </lineage>
</organism>
<feature type="region of interest" description="Disordered" evidence="1">
    <location>
        <begin position="179"/>
        <end position="233"/>
    </location>
</feature>
<name>A0A328MW46_9ACTN</name>
<accession>A0A328MW46</accession>
<dbReference type="Proteomes" id="UP000248966">
    <property type="component" value="Unassembled WGS sequence"/>
</dbReference>
<dbReference type="AlphaFoldDB" id="A0A328MW46"/>
<evidence type="ECO:0000256" key="1">
    <source>
        <dbReference type="SAM" id="MobiDB-lite"/>
    </source>
</evidence>
<dbReference type="EMBL" id="PYAA01000033">
    <property type="protein sequence ID" value="RAN96244.1"/>
    <property type="molecule type" value="Genomic_DNA"/>
</dbReference>
<evidence type="ECO:0000313" key="3">
    <source>
        <dbReference type="Proteomes" id="UP000248966"/>
    </source>
</evidence>
<feature type="compositionally biased region" description="Gly residues" evidence="1">
    <location>
        <begin position="201"/>
        <end position="233"/>
    </location>
</feature>
<protein>
    <submittedName>
        <fullName evidence="2">Uncharacterized protein</fullName>
    </submittedName>
</protein>